<accession>A0A0F9G6X3</accession>
<name>A0A0F9G6X3_9ZZZZ</name>
<comment type="caution">
    <text evidence="1">The sequence shown here is derived from an EMBL/GenBank/DDBJ whole genome shotgun (WGS) entry which is preliminary data.</text>
</comment>
<protein>
    <submittedName>
        <fullName evidence="1">Uncharacterized protein</fullName>
    </submittedName>
</protein>
<evidence type="ECO:0000313" key="1">
    <source>
        <dbReference type="EMBL" id="KKL94478.1"/>
    </source>
</evidence>
<reference evidence="1" key="1">
    <citation type="journal article" date="2015" name="Nature">
        <title>Complex archaea that bridge the gap between prokaryotes and eukaryotes.</title>
        <authorList>
            <person name="Spang A."/>
            <person name="Saw J.H."/>
            <person name="Jorgensen S.L."/>
            <person name="Zaremba-Niedzwiedzka K."/>
            <person name="Martijn J."/>
            <person name="Lind A.E."/>
            <person name="van Eijk R."/>
            <person name="Schleper C."/>
            <person name="Guy L."/>
            <person name="Ettema T.J."/>
        </authorList>
    </citation>
    <scope>NUCLEOTIDE SEQUENCE</scope>
</reference>
<dbReference type="AlphaFoldDB" id="A0A0F9G6X3"/>
<dbReference type="EMBL" id="LAZR01018913">
    <property type="protein sequence ID" value="KKL94478.1"/>
    <property type="molecule type" value="Genomic_DNA"/>
</dbReference>
<sequence>MSQGNVAFELTDGVPFEKPVVSPTRIINVADATLGKVCVFGTVLPTSGALSTENVGSGFAPGCILVNITNAKLYINSGTTTTAAFTEITT</sequence>
<organism evidence="1">
    <name type="scientific">marine sediment metagenome</name>
    <dbReference type="NCBI Taxonomy" id="412755"/>
    <lineage>
        <taxon>unclassified sequences</taxon>
        <taxon>metagenomes</taxon>
        <taxon>ecological metagenomes</taxon>
    </lineage>
</organism>
<proteinExistence type="predicted"/>
<gene>
    <name evidence="1" type="ORF">LCGC14_1864260</name>
</gene>